<dbReference type="InterPro" id="IPR036259">
    <property type="entry name" value="MFS_trans_sf"/>
</dbReference>
<gene>
    <name evidence="7" type="ORF">E2C01_063381</name>
</gene>
<keyword evidence="2 5" id="KW-0812">Transmembrane</keyword>
<dbReference type="InterPro" id="IPR020846">
    <property type="entry name" value="MFS_dom"/>
</dbReference>
<evidence type="ECO:0000259" key="6">
    <source>
        <dbReference type="PROSITE" id="PS50850"/>
    </source>
</evidence>
<evidence type="ECO:0000256" key="5">
    <source>
        <dbReference type="SAM" id="Phobius"/>
    </source>
</evidence>
<dbReference type="GO" id="GO:0016020">
    <property type="term" value="C:membrane"/>
    <property type="evidence" value="ECO:0007669"/>
    <property type="project" value="UniProtKB-SubCell"/>
</dbReference>
<feature type="transmembrane region" description="Helical" evidence="5">
    <location>
        <begin position="82"/>
        <end position="102"/>
    </location>
</feature>
<dbReference type="Gene3D" id="1.20.1250.20">
    <property type="entry name" value="MFS general substrate transporter like domains"/>
    <property type="match status" value="1"/>
</dbReference>
<feature type="domain" description="Major facilitator superfamily (MFS) profile" evidence="6">
    <location>
        <begin position="44"/>
        <end position="138"/>
    </location>
</feature>
<dbReference type="OrthoDB" id="4142200at2759"/>
<name>A0A5B7HGX0_PORTR</name>
<protein>
    <recommendedName>
        <fullName evidence="6">Major facilitator superfamily (MFS) profile domain-containing protein</fullName>
    </recommendedName>
</protein>
<evidence type="ECO:0000313" key="8">
    <source>
        <dbReference type="Proteomes" id="UP000324222"/>
    </source>
</evidence>
<evidence type="ECO:0000256" key="3">
    <source>
        <dbReference type="ARBA" id="ARBA00022989"/>
    </source>
</evidence>
<proteinExistence type="predicted"/>
<dbReference type="SUPFAM" id="SSF103473">
    <property type="entry name" value="MFS general substrate transporter"/>
    <property type="match status" value="1"/>
</dbReference>
<dbReference type="GO" id="GO:0022857">
    <property type="term" value="F:transmembrane transporter activity"/>
    <property type="evidence" value="ECO:0007669"/>
    <property type="project" value="InterPro"/>
</dbReference>
<dbReference type="PROSITE" id="PS50850">
    <property type="entry name" value="MFS"/>
    <property type="match status" value="1"/>
</dbReference>
<keyword evidence="3 5" id="KW-1133">Transmembrane helix</keyword>
<dbReference type="Proteomes" id="UP000324222">
    <property type="component" value="Unassembled WGS sequence"/>
</dbReference>
<evidence type="ECO:0000256" key="4">
    <source>
        <dbReference type="ARBA" id="ARBA00023136"/>
    </source>
</evidence>
<keyword evidence="8" id="KW-1185">Reference proteome</keyword>
<dbReference type="EMBL" id="VSRR010028959">
    <property type="protein sequence ID" value="MPC69166.1"/>
    <property type="molecule type" value="Genomic_DNA"/>
</dbReference>
<evidence type="ECO:0000256" key="1">
    <source>
        <dbReference type="ARBA" id="ARBA00004141"/>
    </source>
</evidence>
<dbReference type="Pfam" id="PF00083">
    <property type="entry name" value="Sugar_tr"/>
    <property type="match status" value="1"/>
</dbReference>
<dbReference type="AlphaFoldDB" id="A0A5B7HGX0"/>
<organism evidence="7 8">
    <name type="scientific">Portunus trituberculatus</name>
    <name type="common">Swimming crab</name>
    <name type="synonym">Neptunus trituberculatus</name>
    <dbReference type="NCBI Taxonomy" id="210409"/>
    <lineage>
        <taxon>Eukaryota</taxon>
        <taxon>Metazoa</taxon>
        <taxon>Ecdysozoa</taxon>
        <taxon>Arthropoda</taxon>
        <taxon>Crustacea</taxon>
        <taxon>Multicrustacea</taxon>
        <taxon>Malacostraca</taxon>
        <taxon>Eumalacostraca</taxon>
        <taxon>Eucarida</taxon>
        <taxon>Decapoda</taxon>
        <taxon>Pleocyemata</taxon>
        <taxon>Brachyura</taxon>
        <taxon>Eubrachyura</taxon>
        <taxon>Portunoidea</taxon>
        <taxon>Portunidae</taxon>
        <taxon>Portuninae</taxon>
        <taxon>Portunus</taxon>
    </lineage>
</organism>
<keyword evidence="4 5" id="KW-0472">Membrane</keyword>
<sequence length="138" mass="15335">MHADVGGGHTRTGNQEQQVSPAIMSLAQQILQMETILGPHPRDLMVVVPMGAVLRPTLQQLSSDNSTLLNHQLHFTPWEMDMVGSLLFAGMMTVVFPAGWLVGRFGRRLPIICGCFPLVIGWFFIYFANHGIFIFVGR</sequence>
<feature type="transmembrane region" description="Helical" evidence="5">
    <location>
        <begin position="109"/>
        <end position="128"/>
    </location>
</feature>
<accession>A0A5B7HGX0</accession>
<reference evidence="7 8" key="1">
    <citation type="submission" date="2019-05" db="EMBL/GenBank/DDBJ databases">
        <title>Another draft genome of Portunus trituberculatus and its Hox gene families provides insights of decapod evolution.</title>
        <authorList>
            <person name="Jeong J.-H."/>
            <person name="Song I."/>
            <person name="Kim S."/>
            <person name="Choi T."/>
            <person name="Kim D."/>
            <person name="Ryu S."/>
            <person name="Kim W."/>
        </authorList>
    </citation>
    <scope>NUCLEOTIDE SEQUENCE [LARGE SCALE GENOMIC DNA]</scope>
    <source>
        <tissue evidence="7">Muscle</tissue>
    </source>
</reference>
<comment type="caution">
    <text evidence="7">The sequence shown here is derived from an EMBL/GenBank/DDBJ whole genome shotgun (WGS) entry which is preliminary data.</text>
</comment>
<evidence type="ECO:0000256" key="2">
    <source>
        <dbReference type="ARBA" id="ARBA00022692"/>
    </source>
</evidence>
<evidence type="ECO:0000313" key="7">
    <source>
        <dbReference type="EMBL" id="MPC69166.1"/>
    </source>
</evidence>
<comment type="subcellular location">
    <subcellularLocation>
        <location evidence="1">Membrane</location>
        <topology evidence="1">Multi-pass membrane protein</topology>
    </subcellularLocation>
</comment>
<dbReference type="InterPro" id="IPR005828">
    <property type="entry name" value="MFS_sugar_transport-like"/>
</dbReference>